<protein>
    <submittedName>
        <fullName evidence="1">Uncharacterized protein</fullName>
    </submittedName>
</protein>
<organism evidence="1">
    <name type="scientific">uncultured Caudovirales phage</name>
    <dbReference type="NCBI Taxonomy" id="2100421"/>
    <lineage>
        <taxon>Viruses</taxon>
        <taxon>Duplodnaviria</taxon>
        <taxon>Heunggongvirae</taxon>
        <taxon>Uroviricota</taxon>
        <taxon>Caudoviricetes</taxon>
        <taxon>Peduoviridae</taxon>
        <taxon>Maltschvirus</taxon>
        <taxon>Maltschvirus maltsch</taxon>
    </lineage>
</organism>
<reference evidence="1" key="1">
    <citation type="submission" date="2020-05" db="EMBL/GenBank/DDBJ databases">
        <authorList>
            <person name="Chiriac C."/>
            <person name="Salcher M."/>
            <person name="Ghai R."/>
            <person name="Kavagutti S V."/>
        </authorList>
    </citation>
    <scope>NUCLEOTIDE SEQUENCE</scope>
</reference>
<name>A0A6J5SJV7_9CAUD</name>
<accession>A0A6J5SJV7</accession>
<gene>
    <name evidence="1" type="ORF">UFOVP1457_38</name>
</gene>
<sequence length="56" mass="6574">MNLVIIIICAFVFVIILPLITSVYLDVKQTQKEVQAEMKKVEVLRRKVDRKVEKDE</sequence>
<evidence type="ECO:0000313" key="1">
    <source>
        <dbReference type="EMBL" id="CAB4214384.1"/>
    </source>
</evidence>
<dbReference type="EMBL" id="LR797409">
    <property type="protein sequence ID" value="CAB4214384.1"/>
    <property type="molecule type" value="Genomic_DNA"/>
</dbReference>
<proteinExistence type="predicted"/>